<keyword evidence="3" id="KW-0961">Cell wall biogenesis/degradation</keyword>
<dbReference type="Gene3D" id="3.30.1490.20">
    <property type="entry name" value="ATP-grasp fold, A domain"/>
    <property type="match status" value="1"/>
</dbReference>
<evidence type="ECO:0000256" key="2">
    <source>
        <dbReference type="ARBA" id="ARBA00022598"/>
    </source>
</evidence>
<evidence type="ECO:0000256" key="4">
    <source>
        <dbReference type="PROSITE-ProRule" id="PRU00409"/>
    </source>
</evidence>
<keyword evidence="7" id="KW-1185">Reference proteome</keyword>
<dbReference type="PROSITE" id="PS50975">
    <property type="entry name" value="ATP_GRASP"/>
    <property type="match status" value="1"/>
</dbReference>
<evidence type="ECO:0000313" key="7">
    <source>
        <dbReference type="Proteomes" id="UP001356095"/>
    </source>
</evidence>
<dbReference type="Gene3D" id="3.40.50.20">
    <property type="match status" value="1"/>
</dbReference>
<dbReference type="Proteomes" id="UP001356095">
    <property type="component" value="Unassembled WGS sequence"/>
</dbReference>
<dbReference type="InterPro" id="IPR011761">
    <property type="entry name" value="ATP-grasp"/>
</dbReference>
<feature type="domain" description="ATP-grasp" evidence="5">
    <location>
        <begin position="110"/>
        <end position="306"/>
    </location>
</feature>
<dbReference type="EC" id="6.3.2.4" evidence="6"/>
<dbReference type="Gene3D" id="3.30.470.20">
    <property type="entry name" value="ATP-grasp fold, B domain"/>
    <property type="match status" value="1"/>
</dbReference>
<sequence>MNIAPLTPDEIPGPVAVITGGTSRERDRSLLSGAAVAASLTRHRIPHYLVDPAGPDLPGQLRGASCAFLAIAGTGAEDGLLQGVLDTLGVPYTGSGVLASAIGMHKPTAKTVVAAEGVPVADGELVSAGTTSFAWDDLGWPVIVKPVSEGGSVGMAIARDETELAAIVKASTDDLLVERLHPGLSVTVGVIENEGSLVALPPLEARTPTTGFYSYEAKRNPALHEYVCPARVPAATRDLLHTYAIITHEALGCSTYSRSDFMVDEDGAIVWLEVNTLPGLSPTGNMATMAQVAGIDYDQLVALILRPTLARVRKEGAAGAVSQ</sequence>
<dbReference type="RefSeq" id="WP_330093924.1">
    <property type="nucleotide sequence ID" value="NZ_JAUZMY010000026.1"/>
</dbReference>
<dbReference type="InterPro" id="IPR013815">
    <property type="entry name" value="ATP_grasp_subdomain_1"/>
</dbReference>
<evidence type="ECO:0000259" key="5">
    <source>
        <dbReference type="PROSITE" id="PS50975"/>
    </source>
</evidence>
<evidence type="ECO:0000256" key="3">
    <source>
        <dbReference type="ARBA" id="ARBA00023316"/>
    </source>
</evidence>
<organism evidence="6 7">
    <name type="scientific">Nocardiopsis codii</name>
    <dbReference type="NCBI Taxonomy" id="3065942"/>
    <lineage>
        <taxon>Bacteria</taxon>
        <taxon>Bacillati</taxon>
        <taxon>Actinomycetota</taxon>
        <taxon>Actinomycetes</taxon>
        <taxon>Streptosporangiales</taxon>
        <taxon>Nocardiopsidaceae</taxon>
        <taxon>Nocardiopsis</taxon>
    </lineage>
</organism>
<dbReference type="SUPFAM" id="SSF52440">
    <property type="entry name" value="PreATP-grasp domain"/>
    <property type="match status" value="1"/>
</dbReference>
<name>A0ABU7KE13_9ACTN</name>
<keyword evidence="2 6" id="KW-0436">Ligase</keyword>
<dbReference type="EMBL" id="JAUZMY010000026">
    <property type="protein sequence ID" value="MEE2040154.1"/>
    <property type="molecule type" value="Genomic_DNA"/>
</dbReference>
<proteinExistence type="inferred from homology"/>
<gene>
    <name evidence="6" type="ORF">Q8791_23335</name>
</gene>
<dbReference type="GO" id="GO:0008716">
    <property type="term" value="F:D-alanine-D-alanine ligase activity"/>
    <property type="evidence" value="ECO:0007669"/>
    <property type="project" value="UniProtKB-EC"/>
</dbReference>
<dbReference type="PANTHER" id="PTHR23132">
    <property type="entry name" value="D-ALANINE--D-ALANINE LIGASE"/>
    <property type="match status" value="1"/>
</dbReference>
<dbReference type="InterPro" id="IPR016185">
    <property type="entry name" value="PreATP-grasp_dom_sf"/>
</dbReference>
<comment type="caution">
    <text evidence="6">The sequence shown here is derived from an EMBL/GenBank/DDBJ whole genome shotgun (WGS) entry which is preliminary data.</text>
</comment>
<keyword evidence="4" id="KW-0547">Nucleotide-binding</keyword>
<evidence type="ECO:0000256" key="1">
    <source>
        <dbReference type="ARBA" id="ARBA00010871"/>
    </source>
</evidence>
<dbReference type="PANTHER" id="PTHR23132:SF23">
    <property type="entry name" value="D-ALANINE--D-ALANINE LIGASE B"/>
    <property type="match status" value="1"/>
</dbReference>
<comment type="similarity">
    <text evidence="1">Belongs to the D-alanine--D-alanine ligase family.</text>
</comment>
<dbReference type="SUPFAM" id="SSF56059">
    <property type="entry name" value="Glutathione synthetase ATP-binding domain-like"/>
    <property type="match status" value="1"/>
</dbReference>
<dbReference type="NCBIfam" id="NF002378">
    <property type="entry name" value="PRK01372.1"/>
    <property type="match status" value="1"/>
</dbReference>
<evidence type="ECO:0000313" key="6">
    <source>
        <dbReference type="EMBL" id="MEE2040154.1"/>
    </source>
</evidence>
<protein>
    <submittedName>
        <fullName evidence="6">D-alanine--D-alanine ligase</fullName>
        <ecNumber evidence="6">6.3.2.4</ecNumber>
    </submittedName>
</protein>
<dbReference type="InterPro" id="IPR011095">
    <property type="entry name" value="Dala_Dala_lig_C"/>
</dbReference>
<dbReference type="Pfam" id="PF07478">
    <property type="entry name" value="Dala_Dala_lig_C"/>
    <property type="match status" value="1"/>
</dbReference>
<keyword evidence="4" id="KW-0067">ATP-binding</keyword>
<accession>A0ABU7KE13</accession>
<reference evidence="6 7" key="1">
    <citation type="submission" date="2023-08" db="EMBL/GenBank/DDBJ databases">
        <authorList>
            <person name="Girao M."/>
            <person name="Carvalho M.F."/>
        </authorList>
    </citation>
    <scope>NUCLEOTIDE SEQUENCE [LARGE SCALE GENOMIC DNA]</scope>
    <source>
        <strain evidence="6 7">CT-R113</strain>
    </source>
</reference>